<reference evidence="1 2" key="1">
    <citation type="submission" date="2018-06" db="EMBL/GenBank/DDBJ databases">
        <title>Genomic Encyclopedia of Type Strains, Phase IV (KMG-IV): sequencing the most valuable type-strain genomes for metagenomic binning, comparative biology and taxonomic classification.</title>
        <authorList>
            <person name="Goeker M."/>
        </authorList>
    </citation>
    <scope>NUCLEOTIDE SEQUENCE [LARGE SCALE GENOMIC DNA]</scope>
    <source>
        <strain evidence="1 2">DSM 24875</strain>
    </source>
</reference>
<accession>A0A366EY93</accession>
<dbReference type="AlphaFoldDB" id="A0A366EY93"/>
<protein>
    <submittedName>
        <fullName evidence="1">Uncharacterized protein</fullName>
    </submittedName>
</protein>
<gene>
    <name evidence="1" type="ORF">DFR50_1278</name>
</gene>
<sequence>MRVVAGERVGHARYPGVKIAAPEVLGADRLSCRRLHQRRTAEEDRALLLDDDGFVRHRRHIGAAGGARAHHDGDLGDPRRRHAGLVEEDPAEVLAVREHVRLMRQVRPPRIHQVNAGEMVFRRHLLRPKVLLDGHRVIGAALDGRVVGDDHRLAAVDEADARQQAGAVNVALVHAERRERADLEKRRSGIDQPRHAFAGEQLSPSDVAFARFRRPALGGGAPPRLQIIDQASPAGDVGLVFVGRGTERALQPCHGARFPGSSFMCPAPTRRLQRHLETY</sequence>
<dbReference type="Proteomes" id="UP000253529">
    <property type="component" value="Unassembled WGS sequence"/>
</dbReference>
<dbReference type="EMBL" id="QNRK01000027">
    <property type="protein sequence ID" value="RBP07363.1"/>
    <property type="molecule type" value="Genomic_DNA"/>
</dbReference>
<name>A0A366EY93_9HYPH</name>
<evidence type="ECO:0000313" key="1">
    <source>
        <dbReference type="EMBL" id="RBP07363.1"/>
    </source>
</evidence>
<organism evidence="1 2">
    <name type="scientific">Roseiarcus fermentans</name>
    <dbReference type="NCBI Taxonomy" id="1473586"/>
    <lineage>
        <taxon>Bacteria</taxon>
        <taxon>Pseudomonadati</taxon>
        <taxon>Pseudomonadota</taxon>
        <taxon>Alphaproteobacteria</taxon>
        <taxon>Hyphomicrobiales</taxon>
        <taxon>Roseiarcaceae</taxon>
        <taxon>Roseiarcus</taxon>
    </lineage>
</organism>
<evidence type="ECO:0000313" key="2">
    <source>
        <dbReference type="Proteomes" id="UP000253529"/>
    </source>
</evidence>
<proteinExistence type="predicted"/>
<keyword evidence="2" id="KW-1185">Reference proteome</keyword>
<comment type="caution">
    <text evidence="1">The sequence shown here is derived from an EMBL/GenBank/DDBJ whole genome shotgun (WGS) entry which is preliminary data.</text>
</comment>